<feature type="transmembrane region" description="Helical" evidence="1">
    <location>
        <begin position="14"/>
        <end position="37"/>
    </location>
</feature>
<keyword evidence="1" id="KW-0472">Membrane</keyword>
<dbReference type="Proteomes" id="UP000000440">
    <property type="component" value="Chromosome"/>
</dbReference>
<reference evidence="2 3" key="1">
    <citation type="journal article" date="2002" name="DNA Res.">
        <title>Complete genome structure of the thermophilic cyanobacterium Thermosynechococcus elongatus BP-1.</title>
        <authorList>
            <person name="Nakamura Y."/>
            <person name="Kaneko T."/>
            <person name="Sato S."/>
            <person name="Ikeuchi M."/>
            <person name="Katoh H."/>
            <person name="Sasamoto S."/>
            <person name="Watanabe A."/>
            <person name="Iriguchi M."/>
            <person name="Kawashima K."/>
            <person name="Kimura T."/>
            <person name="Kishida Y."/>
            <person name="Kiyokawa C."/>
            <person name="Kohara M."/>
            <person name="Matsumoto M."/>
            <person name="Matsuno A."/>
            <person name="Nakazaki N."/>
            <person name="Shimpo S."/>
            <person name="Sugimoto M."/>
            <person name="Takeuchi C."/>
            <person name="Yamada M."/>
            <person name="Tabata S."/>
        </authorList>
    </citation>
    <scope>NUCLEOTIDE SEQUENCE [LARGE SCALE GENOMIC DNA]</scope>
    <source>
        <strain evidence="3">IAM M-273 / NIES-2133 / BP-1</strain>
    </source>
</reference>
<dbReference type="STRING" id="197221.gene:10748191"/>
<keyword evidence="1" id="KW-0812">Transmembrane</keyword>
<feature type="transmembrane region" description="Helical" evidence="1">
    <location>
        <begin position="131"/>
        <end position="156"/>
    </location>
</feature>
<dbReference type="eggNOG" id="ENOG5031A5I">
    <property type="taxonomic scope" value="Bacteria"/>
</dbReference>
<evidence type="ECO:0000313" key="3">
    <source>
        <dbReference type="Proteomes" id="UP000000440"/>
    </source>
</evidence>
<evidence type="ECO:0000313" key="2">
    <source>
        <dbReference type="EMBL" id="BAC09141.1"/>
    </source>
</evidence>
<name>Q8DIJ6_THEVB</name>
<dbReference type="EMBL" id="BA000039">
    <property type="protein sequence ID" value="BAC09141.1"/>
    <property type="molecule type" value="Genomic_DNA"/>
</dbReference>
<sequence length="176" mass="20074">MVRWRSLSPLWPDVILAALILGPLFAPFLTASNFLFLPKIAQIIYTMGDHVCPQPEMGLMVAPPWKMAVCMRCYGTLAGVLLTRWWIQRSRTGREWYWLPQYGLGGFFVAVVFMLFYPLEWALQHYGIWGYSNWIVFPFGAIAGLGLGLLIMPLLYPKQDLIPSIPSSYNSNNKVL</sequence>
<dbReference type="Pfam" id="PF09858">
    <property type="entry name" value="DUF2085"/>
    <property type="match status" value="1"/>
</dbReference>
<protein>
    <submittedName>
        <fullName evidence="2">Tll1589 protein</fullName>
    </submittedName>
</protein>
<accession>Q8DIJ6</accession>
<dbReference type="InterPro" id="IPR019206">
    <property type="entry name" value="DUF2085_TM"/>
</dbReference>
<dbReference type="AlphaFoldDB" id="Q8DIJ6"/>
<feature type="transmembrane region" description="Helical" evidence="1">
    <location>
        <begin position="99"/>
        <end position="119"/>
    </location>
</feature>
<dbReference type="EnsemblBacteria" id="BAC09141">
    <property type="protein sequence ID" value="BAC09141"/>
    <property type="gene ID" value="BAC09141"/>
</dbReference>
<proteinExistence type="predicted"/>
<keyword evidence="3" id="KW-1185">Reference proteome</keyword>
<evidence type="ECO:0000256" key="1">
    <source>
        <dbReference type="SAM" id="Phobius"/>
    </source>
</evidence>
<dbReference type="KEGG" id="tel:tll1589"/>
<keyword evidence="1" id="KW-1133">Transmembrane helix</keyword>
<organism evidence="2 3">
    <name type="scientific">Thermosynechococcus vestitus (strain NIES-2133 / IAM M-273 / BP-1)</name>
    <dbReference type="NCBI Taxonomy" id="197221"/>
    <lineage>
        <taxon>Bacteria</taxon>
        <taxon>Bacillati</taxon>
        <taxon>Cyanobacteriota</taxon>
        <taxon>Cyanophyceae</taxon>
        <taxon>Acaryochloridales</taxon>
        <taxon>Thermosynechococcaceae</taxon>
        <taxon>Thermosynechococcus</taxon>
    </lineage>
</organism>
<gene>
    <name evidence="2" type="ordered locus">tll1589</name>
</gene>